<dbReference type="HOGENOM" id="CLU_1289376_0_0_1"/>
<dbReference type="EMBL" id="KN833036">
    <property type="protein sequence ID" value="KIM76311.1"/>
    <property type="molecule type" value="Genomic_DNA"/>
</dbReference>
<feature type="compositionally biased region" description="Acidic residues" evidence="1">
    <location>
        <begin position="133"/>
        <end position="145"/>
    </location>
</feature>
<feature type="compositionally biased region" description="Basic and acidic residues" evidence="1">
    <location>
        <begin position="194"/>
        <end position="214"/>
    </location>
</feature>
<name>A0A0C3F9C3_PILCF</name>
<feature type="compositionally biased region" description="Acidic residues" evidence="1">
    <location>
        <begin position="13"/>
        <end position="22"/>
    </location>
</feature>
<reference evidence="2 3" key="1">
    <citation type="submission" date="2014-04" db="EMBL/GenBank/DDBJ databases">
        <authorList>
            <consortium name="DOE Joint Genome Institute"/>
            <person name="Kuo A."/>
            <person name="Tarkka M."/>
            <person name="Buscot F."/>
            <person name="Kohler A."/>
            <person name="Nagy L.G."/>
            <person name="Floudas D."/>
            <person name="Copeland A."/>
            <person name="Barry K.W."/>
            <person name="Cichocki N."/>
            <person name="Veneault-Fourrey C."/>
            <person name="LaButti K."/>
            <person name="Lindquist E.A."/>
            <person name="Lipzen A."/>
            <person name="Lundell T."/>
            <person name="Morin E."/>
            <person name="Murat C."/>
            <person name="Sun H."/>
            <person name="Tunlid A."/>
            <person name="Henrissat B."/>
            <person name="Grigoriev I.V."/>
            <person name="Hibbett D.S."/>
            <person name="Martin F."/>
            <person name="Nordberg H.P."/>
            <person name="Cantor M.N."/>
            <person name="Hua S.X."/>
        </authorList>
    </citation>
    <scope>NUCLEOTIDE SEQUENCE [LARGE SCALE GENOMIC DNA]</scope>
    <source>
        <strain evidence="2 3">F 1598</strain>
    </source>
</reference>
<organism evidence="2 3">
    <name type="scientific">Piloderma croceum (strain F 1598)</name>
    <dbReference type="NCBI Taxonomy" id="765440"/>
    <lineage>
        <taxon>Eukaryota</taxon>
        <taxon>Fungi</taxon>
        <taxon>Dikarya</taxon>
        <taxon>Basidiomycota</taxon>
        <taxon>Agaricomycotina</taxon>
        <taxon>Agaricomycetes</taxon>
        <taxon>Agaricomycetidae</taxon>
        <taxon>Atheliales</taxon>
        <taxon>Atheliaceae</taxon>
        <taxon>Piloderma</taxon>
    </lineage>
</organism>
<feature type="compositionally biased region" description="Basic and acidic residues" evidence="1">
    <location>
        <begin position="103"/>
        <end position="113"/>
    </location>
</feature>
<feature type="region of interest" description="Disordered" evidence="1">
    <location>
        <begin position="1"/>
        <end position="214"/>
    </location>
</feature>
<dbReference type="InParanoid" id="A0A0C3F9C3"/>
<feature type="compositionally biased region" description="Acidic residues" evidence="1">
    <location>
        <begin position="166"/>
        <end position="193"/>
    </location>
</feature>
<gene>
    <name evidence="2" type="ORF">PILCRDRAFT_12905</name>
</gene>
<dbReference type="Proteomes" id="UP000054166">
    <property type="component" value="Unassembled WGS sequence"/>
</dbReference>
<keyword evidence="3" id="KW-1185">Reference proteome</keyword>
<proteinExistence type="predicted"/>
<evidence type="ECO:0000313" key="2">
    <source>
        <dbReference type="EMBL" id="KIM76311.1"/>
    </source>
</evidence>
<accession>A0A0C3F9C3</accession>
<evidence type="ECO:0000256" key="1">
    <source>
        <dbReference type="SAM" id="MobiDB-lite"/>
    </source>
</evidence>
<reference evidence="3" key="2">
    <citation type="submission" date="2015-01" db="EMBL/GenBank/DDBJ databases">
        <title>Evolutionary Origins and Diversification of the Mycorrhizal Mutualists.</title>
        <authorList>
            <consortium name="DOE Joint Genome Institute"/>
            <consortium name="Mycorrhizal Genomics Consortium"/>
            <person name="Kohler A."/>
            <person name="Kuo A."/>
            <person name="Nagy L.G."/>
            <person name="Floudas D."/>
            <person name="Copeland A."/>
            <person name="Barry K.W."/>
            <person name="Cichocki N."/>
            <person name="Veneault-Fourrey C."/>
            <person name="LaButti K."/>
            <person name="Lindquist E.A."/>
            <person name="Lipzen A."/>
            <person name="Lundell T."/>
            <person name="Morin E."/>
            <person name="Murat C."/>
            <person name="Riley R."/>
            <person name="Ohm R."/>
            <person name="Sun H."/>
            <person name="Tunlid A."/>
            <person name="Henrissat B."/>
            <person name="Grigoriev I.V."/>
            <person name="Hibbett D.S."/>
            <person name="Martin F."/>
        </authorList>
    </citation>
    <scope>NUCLEOTIDE SEQUENCE [LARGE SCALE GENOMIC DNA]</scope>
    <source>
        <strain evidence="3">F 1598</strain>
    </source>
</reference>
<protein>
    <submittedName>
        <fullName evidence="2">Uncharacterized protein</fullName>
    </submittedName>
</protein>
<sequence length="214" mass="25020">MSPMPPDPSNVFSDEESEGFEEIEIKITAPEDSDSPKEQITTEKLIWESPEDEDGYRSEDDLSKPEGEDIGAKEWKKAESNRHLGYGNKSSDRTQWWRRQKKKEKENKDEKSRNYNSAHMMRSYFEYSGPIVSDEEDLESPEELTSETSPPNHPDDFDPMLKTIEYESDTSNESDDDIWEDDWPEEDQVEEDESRGTHSEDKMIEPESQPRQKQ</sequence>
<feature type="compositionally biased region" description="Basic and acidic residues" evidence="1">
    <location>
        <begin position="55"/>
        <end position="82"/>
    </location>
</feature>
<evidence type="ECO:0000313" key="3">
    <source>
        <dbReference type="Proteomes" id="UP000054166"/>
    </source>
</evidence>
<dbReference type="AlphaFoldDB" id="A0A0C3F9C3"/>